<evidence type="ECO:0000256" key="1">
    <source>
        <dbReference type="SAM" id="MobiDB-lite"/>
    </source>
</evidence>
<dbReference type="EMBL" id="CAJPDT010000021">
    <property type="protein sequence ID" value="CAF9918818.1"/>
    <property type="molecule type" value="Genomic_DNA"/>
</dbReference>
<feature type="compositionally biased region" description="Polar residues" evidence="1">
    <location>
        <begin position="312"/>
        <end position="324"/>
    </location>
</feature>
<proteinExistence type="predicted"/>
<evidence type="ECO:0000256" key="2">
    <source>
        <dbReference type="SAM" id="SignalP"/>
    </source>
</evidence>
<comment type="caution">
    <text evidence="3">The sequence shown here is derived from an EMBL/GenBank/DDBJ whole genome shotgun (WGS) entry which is preliminary data.</text>
</comment>
<evidence type="ECO:0000313" key="4">
    <source>
        <dbReference type="Proteomes" id="UP000664534"/>
    </source>
</evidence>
<feature type="compositionally biased region" description="Pro residues" evidence="1">
    <location>
        <begin position="506"/>
        <end position="515"/>
    </location>
</feature>
<accession>A0A8H3IHE5</accession>
<feature type="chain" id="PRO_5034674159" evidence="2">
    <location>
        <begin position="20"/>
        <end position="603"/>
    </location>
</feature>
<dbReference type="AlphaFoldDB" id="A0A8H3IHE5"/>
<evidence type="ECO:0000313" key="3">
    <source>
        <dbReference type="EMBL" id="CAF9918818.1"/>
    </source>
</evidence>
<protein>
    <submittedName>
        <fullName evidence="3">Uncharacterized protein</fullName>
    </submittedName>
</protein>
<organism evidence="3 4">
    <name type="scientific">Imshaugia aleurites</name>
    <dbReference type="NCBI Taxonomy" id="172621"/>
    <lineage>
        <taxon>Eukaryota</taxon>
        <taxon>Fungi</taxon>
        <taxon>Dikarya</taxon>
        <taxon>Ascomycota</taxon>
        <taxon>Pezizomycotina</taxon>
        <taxon>Lecanoromycetes</taxon>
        <taxon>OSLEUM clade</taxon>
        <taxon>Lecanoromycetidae</taxon>
        <taxon>Lecanorales</taxon>
        <taxon>Lecanorineae</taxon>
        <taxon>Parmeliaceae</taxon>
        <taxon>Imshaugia</taxon>
    </lineage>
</organism>
<keyword evidence="4" id="KW-1185">Reference proteome</keyword>
<name>A0A8H3IHE5_9LECA</name>
<dbReference type="PANTHER" id="PTHR40625">
    <property type="entry name" value="GTP-BINDING PROTEIN ESDC-RELATED"/>
    <property type="match status" value="1"/>
</dbReference>
<sequence length="603" mass="64718">MASTTLITFILQAPTTVFSVEILGSWDNFSKPYQLKRDRKTGPGQWRGCHTFENITCDGDTLDASTSRDGGLKMGGTYWYYYVLDGDVEYHDPAEPSTNLCPLLPGQMVNVLDVPVQGKALFGESRNKSSSSLDSVVFTLDPKDKYLPPGVRRASTTSAVHARKAHLPPTTRPMVRAPRNGSAAAEIALPTSKPTQDVLNLERTGSLLSLFHRIRQTRSAGSNTKSTLVWPRKIFSRAGQPTKLDAPNPVSKVAKLPDRTPSLPCTRIGDGLGMPIPPPSVAASTDRAPTAFIVHLGGSKSSVLPLEPPRSSAHNQSALPNQRGSRLEDAHATSSIRTSETSFASGYYTPLEQLKDPLAYFSPTPADERTAMALSDHLGRLNLAPGAEMTLTDPTKMDLDEQSTLPTAVQSTEPLGSLGLDSHPKYGYAESFASYATSVNFSPCLASSTTHSGPMSPCHLSQPETPIMSDFEDEFLPPLRGPDSLASVRRSTSSDLDLCANHSPTAAPPHPPRPPQASVAQASHAPPGGFQGYSLPDHDHASVLTIRKLPSLTSTQLDGRAPPLAQQSSKRDLVTSWNDGSQHRVSALGDLVDDLGYLGHVII</sequence>
<keyword evidence="2" id="KW-0732">Signal</keyword>
<feature type="region of interest" description="Disordered" evidence="1">
    <location>
        <begin position="303"/>
        <end position="339"/>
    </location>
</feature>
<reference evidence="3" key="1">
    <citation type="submission" date="2021-03" db="EMBL/GenBank/DDBJ databases">
        <authorList>
            <person name="Tagirdzhanova G."/>
        </authorList>
    </citation>
    <scope>NUCLEOTIDE SEQUENCE</scope>
</reference>
<dbReference type="PANTHER" id="PTHR40625:SF1">
    <property type="entry name" value="AMP-ACTIVATED PROTEIN KINASE GLYCOGEN-BINDING DOMAIN-CONTAINING PROTEIN"/>
    <property type="match status" value="1"/>
</dbReference>
<gene>
    <name evidence="3" type="ORF">IMSHALPRED_004425</name>
</gene>
<feature type="signal peptide" evidence="2">
    <location>
        <begin position="1"/>
        <end position="19"/>
    </location>
</feature>
<feature type="region of interest" description="Disordered" evidence="1">
    <location>
        <begin position="472"/>
        <end position="537"/>
    </location>
</feature>
<dbReference type="OrthoDB" id="5422351at2759"/>
<dbReference type="Proteomes" id="UP000664534">
    <property type="component" value="Unassembled WGS sequence"/>
</dbReference>